<gene>
    <name evidence="2" type="ORF">D9Q98_006114</name>
</gene>
<protein>
    <submittedName>
        <fullName evidence="2">Uncharacterized protein</fullName>
    </submittedName>
</protein>
<proteinExistence type="predicted"/>
<dbReference type="AlphaFoldDB" id="A0A9D4TX50"/>
<feature type="compositionally biased region" description="Polar residues" evidence="1">
    <location>
        <begin position="56"/>
        <end position="75"/>
    </location>
</feature>
<accession>A0A9D4TX50</accession>
<sequence>MGRQASSSSAAQPSSSLTLEWALGQLNKQLGGLETQPCRVQSSGGKLSPCKAPLPTGSSSSSQELACMTPSTSDVGTRPLADRQHSQRSPAPSLSVHWADALEQHSQACAHAPHHAHHTPDKPCLKAQPSSCFPFLEEASGYVDALLKRPCDDCSSDQLAAVKKRSRVAAFGL</sequence>
<dbReference type="Proteomes" id="UP001055712">
    <property type="component" value="Unassembled WGS sequence"/>
</dbReference>
<name>A0A9D4TX50_CHLVU</name>
<reference evidence="2" key="2">
    <citation type="submission" date="2020-11" db="EMBL/GenBank/DDBJ databases">
        <authorList>
            <person name="Cecchin M."/>
            <person name="Marcolungo L."/>
            <person name="Rossato M."/>
            <person name="Girolomoni L."/>
            <person name="Cosentino E."/>
            <person name="Cuine S."/>
            <person name="Li-Beisson Y."/>
            <person name="Delledonne M."/>
            <person name="Ballottari M."/>
        </authorList>
    </citation>
    <scope>NUCLEOTIDE SEQUENCE</scope>
    <source>
        <strain evidence="2">211/11P</strain>
        <tissue evidence="2">Whole cell</tissue>
    </source>
</reference>
<dbReference type="EMBL" id="SIDB01000002">
    <property type="protein sequence ID" value="KAI3436699.1"/>
    <property type="molecule type" value="Genomic_DNA"/>
</dbReference>
<evidence type="ECO:0000313" key="3">
    <source>
        <dbReference type="Proteomes" id="UP001055712"/>
    </source>
</evidence>
<keyword evidence="3" id="KW-1185">Reference proteome</keyword>
<organism evidence="2 3">
    <name type="scientific">Chlorella vulgaris</name>
    <name type="common">Green alga</name>
    <dbReference type="NCBI Taxonomy" id="3077"/>
    <lineage>
        <taxon>Eukaryota</taxon>
        <taxon>Viridiplantae</taxon>
        <taxon>Chlorophyta</taxon>
        <taxon>core chlorophytes</taxon>
        <taxon>Trebouxiophyceae</taxon>
        <taxon>Chlorellales</taxon>
        <taxon>Chlorellaceae</taxon>
        <taxon>Chlorella clade</taxon>
        <taxon>Chlorella</taxon>
    </lineage>
</organism>
<evidence type="ECO:0000313" key="2">
    <source>
        <dbReference type="EMBL" id="KAI3436699.1"/>
    </source>
</evidence>
<evidence type="ECO:0000256" key="1">
    <source>
        <dbReference type="SAM" id="MobiDB-lite"/>
    </source>
</evidence>
<comment type="caution">
    <text evidence="2">The sequence shown here is derived from an EMBL/GenBank/DDBJ whole genome shotgun (WGS) entry which is preliminary data.</text>
</comment>
<feature type="region of interest" description="Disordered" evidence="1">
    <location>
        <begin position="36"/>
        <end position="95"/>
    </location>
</feature>
<reference evidence="2" key="1">
    <citation type="journal article" date="2019" name="Plant J.">
        <title>Chlorella vulgaris genome assembly and annotation reveals the molecular basis for metabolic acclimation to high light conditions.</title>
        <authorList>
            <person name="Cecchin M."/>
            <person name="Marcolungo L."/>
            <person name="Rossato M."/>
            <person name="Girolomoni L."/>
            <person name="Cosentino E."/>
            <person name="Cuine S."/>
            <person name="Li-Beisson Y."/>
            <person name="Delledonne M."/>
            <person name="Ballottari M."/>
        </authorList>
    </citation>
    <scope>NUCLEOTIDE SEQUENCE</scope>
    <source>
        <strain evidence="2">211/11P</strain>
    </source>
</reference>